<dbReference type="Pfam" id="PF06177">
    <property type="entry name" value="QueT"/>
    <property type="match status" value="1"/>
</dbReference>
<feature type="transmembrane region" description="Helical" evidence="1">
    <location>
        <begin position="77"/>
        <end position="96"/>
    </location>
</feature>
<feature type="transmembrane region" description="Helical" evidence="1">
    <location>
        <begin position="12"/>
        <end position="30"/>
    </location>
</feature>
<dbReference type="InterPro" id="IPR010387">
    <property type="entry name" value="QueT"/>
</dbReference>
<dbReference type="PIRSF" id="PIRSF031501">
    <property type="entry name" value="QueT"/>
    <property type="match status" value="1"/>
</dbReference>
<organism evidence="2 3">
    <name type="scientific">Fenollaria massiliensis</name>
    <dbReference type="NCBI Taxonomy" id="938288"/>
    <lineage>
        <taxon>Bacteria</taxon>
        <taxon>Bacillati</taxon>
        <taxon>Bacillota</taxon>
        <taxon>Clostridia</taxon>
        <taxon>Eubacteriales</taxon>
        <taxon>Fenollaria</taxon>
    </lineage>
</organism>
<dbReference type="AlphaFoldDB" id="A0A9E7IWF8"/>
<dbReference type="PANTHER" id="PTHR40044">
    <property type="entry name" value="INTEGRAL MEMBRANE PROTEIN-RELATED"/>
    <property type="match status" value="1"/>
</dbReference>
<evidence type="ECO:0000313" key="2">
    <source>
        <dbReference type="EMBL" id="UQK59754.1"/>
    </source>
</evidence>
<reference evidence="2" key="1">
    <citation type="submission" date="2022-04" db="EMBL/GenBank/DDBJ databases">
        <title>Complete genome sequences of Ezakiella coagulans and Fenollaria massiliensis.</title>
        <authorList>
            <person name="France M.T."/>
            <person name="Clifford J."/>
            <person name="Narina S."/>
            <person name="Rutt L."/>
            <person name="Ravel J."/>
        </authorList>
    </citation>
    <scope>NUCLEOTIDE SEQUENCE</scope>
    <source>
        <strain evidence="2">C0061C2</strain>
    </source>
</reference>
<evidence type="ECO:0000256" key="1">
    <source>
        <dbReference type="SAM" id="Phobius"/>
    </source>
</evidence>
<protein>
    <submittedName>
        <fullName evidence="2">QueT transporter family protein</fullName>
    </submittedName>
</protein>
<evidence type="ECO:0000313" key="3">
    <source>
        <dbReference type="Proteomes" id="UP000831151"/>
    </source>
</evidence>
<dbReference type="RefSeq" id="WP_019214781.1">
    <property type="nucleotide sequence ID" value="NZ_CP096649.1"/>
</dbReference>
<dbReference type="PANTHER" id="PTHR40044:SF1">
    <property type="entry name" value="INTEGRAL MEMBRANE PROTEIN"/>
    <property type="match status" value="1"/>
</dbReference>
<proteinExistence type="predicted"/>
<keyword evidence="1" id="KW-1133">Transmembrane helix</keyword>
<accession>A0A9E7IWF8</accession>
<keyword evidence="1" id="KW-0812">Transmembrane</keyword>
<name>A0A9E7IWF8_9FIRM</name>
<dbReference type="Proteomes" id="UP000831151">
    <property type="component" value="Chromosome"/>
</dbReference>
<feature type="transmembrane region" description="Helical" evidence="1">
    <location>
        <begin position="103"/>
        <end position="123"/>
    </location>
</feature>
<gene>
    <name evidence="2" type="ORF">M1R53_03680</name>
</gene>
<keyword evidence="1" id="KW-0472">Membrane</keyword>
<keyword evidence="3" id="KW-1185">Reference proteome</keyword>
<dbReference type="KEGG" id="fms:M1R53_03680"/>
<sequence>MKTKTNTITKAAIIATLYTILILLQTVLPFQQLTFGPIQLRLAEGLTVLPLMEAAAVPGLFVGCLISNIFLSFMSGYGMIDIICGSLVTLLAAYLTRKSKSKYLAMLPPIILNGFLVSIWVSYFSNIPYFTTVLGIMGGEAISVAVFGSLIYYIYDKRIKKVI</sequence>
<dbReference type="EMBL" id="CP096649">
    <property type="protein sequence ID" value="UQK59754.1"/>
    <property type="molecule type" value="Genomic_DNA"/>
</dbReference>
<feature type="transmembrane region" description="Helical" evidence="1">
    <location>
        <begin position="129"/>
        <end position="155"/>
    </location>
</feature>